<accession>A0A9N9LNP1</accession>
<dbReference type="EMBL" id="CAJVRM010000177">
    <property type="protein sequence ID" value="CAG8976437.1"/>
    <property type="molecule type" value="Genomic_DNA"/>
</dbReference>
<organism evidence="1 2">
    <name type="scientific">Hymenoscyphus albidus</name>
    <dbReference type="NCBI Taxonomy" id="595503"/>
    <lineage>
        <taxon>Eukaryota</taxon>
        <taxon>Fungi</taxon>
        <taxon>Dikarya</taxon>
        <taxon>Ascomycota</taxon>
        <taxon>Pezizomycotina</taxon>
        <taxon>Leotiomycetes</taxon>
        <taxon>Helotiales</taxon>
        <taxon>Helotiaceae</taxon>
        <taxon>Hymenoscyphus</taxon>
    </lineage>
</organism>
<name>A0A9N9LNP1_9HELO</name>
<dbReference type="AlphaFoldDB" id="A0A9N9LNP1"/>
<gene>
    <name evidence="1" type="ORF">HYALB_00012655</name>
</gene>
<sequence length="104" mass="11251">MSGKDQTERQALIGRIKRLSATLNLLGLAVKESTSILESVQETLEDGGNIKNGPPLISPQTSQNEVDACYDILNTLTALINGEDGLTARLKRLDDMVKPRTKAS</sequence>
<proteinExistence type="predicted"/>
<dbReference type="OrthoDB" id="10346025at2759"/>
<reference evidence="1" key="1">
    <citation type="submission" date="2021-07" db="EMBL/GenBank/DDBJ databases">
        <authorList>
            <person name="Durling M."/>
        </authorList>
    </citation>
    <scope>NUCLEOTIDE SEQUENCE</scope>
</reference>
<comment type="caution">
    <text evidence="1">The sequence shown here is derived from an EMBL/GenBank/DDBJ whole genome shotgun (WGS) entry which is preliminary data.</text>
</comment>
<keyword evidence="2" id="KW-1185">Reference proteome</keyword>
<evidence type="ECO:0000313" key="2">
    <source>
        <dbReference type="Proteomes" id="UP000701801"/>
    </source>
</evidence>
<evidence type="ECO:0000313" key="1">
    <source>
        <dbReference type="EMBL" id="CAG8976437.1"/>
    </source>
</evidence>
<protein>
    <submittedName>
        <fullName evidence="1">Uncharacterized protein</fullName>
    </submittedName>
</protein>
<dbReference type="Proteomes" id="UP000701801">
    <property type="component" value="Unassembled WGS sequence"/>
</dbReference>